<accession>A0A372NX83</accession>
<dbReference type="InterPro" id="IPR059177">
    <property type="entry name" value="GH29D-like_dom"/>
</dbReference>
<dbReference type="InterPro" id="IPR012939">
    <property type="entry name" value="Glyco_hydro_92"/>
</dbReference>
<comment type="cofactor">
    <cofactor evidence="1">
        <name>Ca(2+)</name>
        <dbReference type="ChEBI" id="CHEBI:29108"/>
    </cofactor>
</comment>
<feature type="domain" description="Glycosyl hydrolase family 92" evidence="6">
    <location>
        <begin position="262"/>
        <end position="306"/>
    </location>
</feature>
<evidence type="ECO:0000259" key="6">
    <source>
        <dbReference type="Pfam" id="PF07971"/>
    </source>
</evidence>
<evidence type="ECO:0000256" key="1">
    <source>
        <dbReference type="ARBA" id="ARBA00001913"/>
    </source>
</evidence>
<evidence type="ECO:0000256" key="2">
    <source>
        <dbReference type="ARBA" id="ARBA00011245"/>
    </source>
</evidence>
<gene>
    <name evidence="9" type="ORF">D0C36_01665</name>
</gene>
<dbReference type="Pfam" id="PF07971">
    <property type="entry name" value="Glyco_hydro_92"/>
    <property type="match status" value="2"/>
</dbReference>
<dbReference type="GO" id="GO:0030246">
    <property type="term" value="F:carbohydrate binding"/>
    <property type="evidence" value="ECO:0007669"/>
    <property type="project" value="InterPro"/>
</dbReference>
<feature type="domain" description="Glycosyl hydrolase family 92" evidence="6">
    <location>
        <begin position="340"/>
        <end position="754"/>
    </location>
</feature>
<evidence type="ECO:0000313" key="9">
    <source>
        <dbReference type="EMBL" id="RFZ94289.1"/>
    </source>
</evidence>
<dbReference type="Gene3D" id="1.20.1610.10">
    <property type="entry name" value="alpha-1,2-mannosidases domains"/>
    <property type="match status" value="1"/>
</dbReference>
<dbReference type="AlphaFoldDB" id="A0A372NX83"/>
<dbReference type="GO" id="GO:0000224">
    <property type="term" value="F:peptide-N4-(N-acetyl-beta-glucosaminyl)asparagine amidase activity"/>
    <property type="evidence" value="ECO:0007669"/>
    <property type="project" value="TreeGrafter"/>
</dbReference>
<comment type="caution">
    <text evidence="9">The sequence shown here is derived from an EMBL/GenBank/DDBJ whole genome shotgun (WGS) entry which is preliminary data.</text>
</comment>
<keyword evidence="9" id="KW-0378">Hydrolase</keyword>
<feature type="domain" description="Glycosyl hydrolase family 92 N-terminal" evidence="8">
    <location>
        <begin position="32"/>
        <end position="255"/>
    </location>
</feature>
<protein>
    <submittedName>
        <fullName evidence="9">Glycoside hydrolase family 92 protein</fullName>
    </submittedName>
</protein>
<evidence type="ECO:0000256" key="3">
    <source>
        <dbReference type="ARBA" id="ARBA00022837"/>
    </source>
</evidence>
<dbReference type="InterPro" id="IPR014718">
    <property type="entry name" value="GH-type_carb-bd"/>
</dbReference>
<dbReference type="OrthoDB" id="9758101at2"/>
<dbReference type="InterPro" id="IPR005887">
    <property type="entry name" value="GH92_a_mannosidase_put"/>
</dbReference>
<keyword evidence="10" id="KW-1185">Reference proteome</keyword>
<proteinExistence type="predicted"/>
<evidence type="ECO:0000256" key="4">
    <source>
        <dbReference type="SAM" id="MobiDB-lite"/>
    </source>
</evidence>
<feature type="compositionally biased region" description="Polar residues" evidence="4">
    <location>
        <begin position="317"/>
        <end position="330"/>
    </location>
</feature>
<dbReference type="PANTHER" id="PTHR12143">
    <property type="entry name" value="PEPTIDE N-GLYCANASE PNGASE -RELATED"/>
    <property type="match status" value="1"/>
</dbReference>
<dbReference type="FunFam" id="3.30.2080.10:FF:000001">
    <property type="entry name" value="Alpha-1,2-mannosidase subfamily"/>
    <property type="match status" value="1"/>
</dbReference>
<dbReference type="GO" id="GO:0005829">
    <property type="term" value="C:cytosol"/>
    <property type="evidence" value="ECO:0007669"/>
    <property type="project" value="TreeGrafter"/>
</dbReference>
<dbReference type="Proteomes" id="UP000264217">
    <property type="component" value="Unassembled WGS sequence"/>
</dbReference>
<reference evidence="9 10" key="1">
    <citation type="submission" date="2018-08" db="EMBL/GenBank/DDBJ databases">
        <title>Mucilaginibacter sp. MYSH2.</title>
        <authorList>
            <person name="Seo T."/>
        </authorList>
    </citation>
    <scope>NUCLEOTIDE SEQUENCE [LARGE SCALE GENOMIC DNA]</scope>
    <source>
        <strain evidence="9 10">MYSH2</strain>
    </source>
</reference>
<feature type="domain" description="GH29D-like beta-sandwich" evidence="7">
    <location>
        <begin position="791"/>
        <end position="849"/>
    </location>
</feature>
<feature type="region of interest" description="Disordered" evidence="4">
    <location>
        <begin position="299"/>
        <end position="333"/>
    </location>
</feature>
<evidence type="ECO:0000313" key="10">
    <source>
        <dbReference type="Proteomes" id="UP000264217"/>
    </source>
</evidence>
<dbReference type="FunFam" id="1.20.1050.60:FF:000001">
    <property type="entry name" value="Putative alpha-1,2-mannosidase"/>
    <property type="match status" value="1"/>
</dbReference>
<dbReference type="InterPro" id="IPR041371">
    <property type="entry name" value="GH92_N"/>
</dbReference>
<dbReference type="Gene3D" id="3.30.2080.10">
    <property type="entry name" value="GH92 mannosidase domain"/>
    <property type="match status" value="1"/>
</dbReference>
<dbReference type="PANTHER" id="PTHR12143:SF39">
    <property type="entry name" value="SECRETED PROTEIN"/>
    <property type="match status" value="1"/>
</dbReference>
<keyword evidence="5" id="KW-0732">Signal</keyword>
<feature type="chain" id="PRO_5016613143" evidence="5">
    <location>
        <begin position="23"/>
        <end position="1014"/>
    </location>
</feature>
<dbReference type="Pfam" id="PF17678">
    <property type="entry name" value="Glyco_hydro_92N"/>
    <property type="match status" value="1"/>
</dbReference>
<evidence type="ECO:0000259" key="7">
    <source>
        <dbReference type="Pfam" id="PF13290"/>
    </source>
</evidence>
<evidence type="ECO:0000256" key="5">
    <source>
        <dbReference type="SAM" id="SignalP"/>
    </source>
</evidence>
<dbReference type="Gene3D" id="1.20.1050.60">
    <property type="entry name" value="alpha-1,2-mannosidase"/>
    <property type="match status" value="1"/>
</dbReference>
<sequence length="1014" mass="113582">MKLVFRGALVLTGLFIASASFAQKKKTDLTKFVDPFIGTGGHGHTYPGAVMPFGMVQLSPDTRLEGWDGCSGYHYTDTVVYGFSHTHLSGTGIPDLCDVLFMPTTGEPKFKNTDYRSGFNKKNESATPGYYHTLLDKYNIGVELTSTARVGVHKYDYKGAKEGNIIINLKHRDEVLDSWIEVVNDHEIRGFRKSKSWATDQHVYFYAKFSKPFKSYGIALNDELQNGKNKVEGKNVKMYIRFDNPGDVISKVGISAVSAEGALKNLDAEVTDFDFKKVAKAAKLAWNDELNKIQVEGGAPSTASQNQMASPAYSPYGYNQPSPKGSNKKQPTPPDYGKLKQVMFYSALYHCFSAPSLYNDVDGQYRGMDDKIHKAEGFNYYTAFSLWDTYRAENPLLNIIDRKRTLDFIKSFLAMYEQGGVLPVWPLATTETYCMVGNHSIPVIVDAYAKGIRDFNAEEAFAAMKASVTRKQFGLDNYAQTGAVQSDVEHESAAKTLDYAIDDWCIAQMAKMLNKPEDYKTYIKRAQYWKNLHNNQNGFMQARENGGWYVPFEPTEINNNYTEGNAWQYSFLVPQDVEGLAKSLGGPDKLEKKLDELFTTTSKLSGRQQDDVTGLVGQYAHGNEPSHHIAYLYNFTNASYKTQYYVNKLLREQYSAQPDGLSGNEDCGQMSAWYVMSSLGLYNVMPGQNQFQITLPQFEKITLNLENGKTFTISNPGATVNRNNFYIQGMNLDKKPYAKLYLNYEDVAKGGDFEVFSGTLANKLFMQELEKPTSKITDELIVPNPYITGTKTFKEPIAIEIGCADADAKIYYTIDGSTPTAQSTLYTKPFQVAATTTVKAIAIKDGKSSFVDEAVFKKIRSDIKISIINKYLPNYSAQGDETLINGIHGTANWRIGNWQGYTGKDVEVVLDMEKVKPVKQLSFGALQDSRAWIVFPKMVEYWLSDDGKNYKLAATVNTKVAPDSLEPQTQEYTAPIGKSARYIKVIAKQYGPLPEWHESKGSPSYIFADEITID</sequence>
<dbReference type="SUPFAM" id="SSF48208">
    <property type="entry name" value="Six-hairpin glycosidases"/>
    <property type="match status" value="1"/>
</dbReference>
<dbReference type="NCBIfam" id="TIGR01180">
    <property type="entry name" value="aman2_put"/>
    <property type="match status" value="1"/>
</dbReference>
<name>A0A372NX83_9SPHI</name>
<comment type="subunit">
    <text evidence="2">Monomer.</text>
</comment>
<feature type="signal peptide" evidence="5">
    <location>
        <begin position="1"/>
        <end position="22"/>
    </location>
</feature>
<dbReference type="Pfam" id="PF13290">
    <property type="entry name" value="CHB_HEX_C_1"/>
    <property type="match status" value="1"/>
</dbReference>
<dbReference type="Gene3D" id="2.70.98.10">
    <property type="match status" value="2"/>
</dbReference>
<organism evidence="9 10">
    <name type="scientific">Mucilaginibacter conchicola</name>
    <dbReference type="NCBI Taxonomy" id="2303333"/>
    <lineage>
        <taxon>Bacteria</taxon>
        <taxon>Pseudomonadati</taxon>
        <taxon>Bacteroidota</taxon>
        <taxon>Sphingobacteriia</taxon>
        <taxon>Sphingobacteriales</taxon>
        <taxon>Sphingobacteriaceae</taxon>
        <taxon>Mucilaginibacter</taxon>
    </lineage>
</organism>
<dbReference type="InterPro" id="IPR050883">
    <property type="entry name" value="PNGase"/>
</dbReference>
<dbReference type="GO" id="GO:0005975">
    <property type="term" value="P:carbohydrate metabolic process"/>
    <property type="evidence" value="ECO:0007669"/>
    <property type="project" value="InterPro"/>
</dbReference>
<evidence type="ECO:0000259" key="8">
    <source>
        <dbReference type="Pfam" id="PF17678"/>
    </source>
</evidence>
<dbReference type="RefSeq" id="WP_117389854.1">
    <property type="nucleotide sequence ID" value="NZ_QWDC01000001.1"/>
</dbReference>
<keyword evidence="3" id="KW-0106">Calcium</keyword>
<dbReference type="InterPro" id="IPR008928">
    <property type="entry name" value="6-hairpin_glycosidase_sf"/>
</dbReference>
<dbReference type="EMBL" id="QWDC01000001">
    <property type="protein sequence ID" value="RFZ94289.1"/>
    <property type="molecule type" value="Genomic_DNA"/>
</dbReference>
<dbReference type="GO" id="GO:0006516">
    <property type="term" value="P:glycoprotein catabolic process"/>
    <property type="evidence" value="ECO:0007669"/>
    <property type="project" value="TreeGrafter"/>
</dbReference>
<dbReference type="Gene3D" id="2.60.120.260">
    <property type="entry name" value="Galactose-binding domain-like"/>
    <property type="match status" value="1"/>
</dbReference>